<comment type="caution">
    <text evidence="3">The sequence shown here is derived from an EMBL/GenBank/DDBJ whole genome shotgun (WGS) entry which is preliminary data.</text>
</comment>
<keyword evidence="4" id="KW-1185">Reference proteome</keyword>
<dbReference type="PANTHER" id="PTHR11319">
    <property type="entry name" value="G PROTEIN-COUPLED RECEPTOR-RELATED"/>
    <property type="match status" value="1"/>
</dbReference>
<evidence type="ECO:0000313" key="3">
    <source>
        <dbReference type="EMBL" id="KAK2951491.1"/>
    </source>
</evidence>
<evidence type="ECO:0000256" key="1">
    <source>
        <dbReference type="SAM" id="MobiDB-lite"/>
    </source>
</evidence>
<protein>
    <recommendedName>
        <fullName evidence="2">Right handed beta helix domain-containing protein</fullName>
    </recommendedName>
</protein>
<proteinExistence type="predicted"/>
<accession>A0ABQ9XML2</accession>
<sequence>MLGCVVSLTSSHLSGSTIRDVNTVGCVLCSNSSFSSLLSSPNTDPNTDSDSSIILDGNSILPYKDGTPYSFDYRTAQSTSASFSHCRFTGANYESNVRPLTFDGYLGSISIESCSFETIAQTEMDGGAVYVYNQDLLFSPFFTATLSNFTNCCASGLGGAMYVYNTDDEIITSCRFEECSTQSGGGGLYLEGDMTDGHFPLVQMVDCVFADCTSENRGGGVYIEGLLCASVINSKFERCGDFTGFECQWGGGISCLTTTPLIVRRSQFIECKASDRGGAICRDYSVNTTISDTLVKDCYSGTTGAVYIENWALCNHYTFSHVLFVGNSVGEDSILYEPGVGDFGGDTTRFTDIAIIASTKDPRPTFKIDDCFTTVSSDSLGMIIEERIYELNYFFPYLHFDEEFNKIGPLLTAKPTTKVNEKTAKVELGMEGKTPLTSQEYEVTMKADGNETGTTLRMLFSDGTGTLVSIPVIVLAAEQAGIVFVPLSTDAILPVPLTLPPSTHSSPSRRDQSTPCGPSKAPKRATTAKHRPNQHCPQQVPTPTAPSRSSARRRYLRPHITSSSSSRRATQKARSTHTASLAVWERRAGRECCLTVLSLVIGRFVADHFNEKGVGL</sequence>
<dbReference type="SUPFAM" id="SSF51126">
    <property type="entry name" value="Pectin lyase-like"/>
    <property type="match status" value="1"/>
</dbReference>
<evidence type="ECO:0000313" key="4">
    <source>
        <dbReference type="Proteomes" id="UP001281761"/>
    </source>
</evidence>
<feature type="domain" description="Right handed beta helix" evidence="2">
    <location>
        <begin position="163"/>
        <end position="330"/>
    </location>
</feature>
<dbReference type="PANTHER" id="PTHR11319:SF35">
    <property type="entry name" value="OUTER MEMBRANE PROTEIN PMPC-RELATED"/>
    <property type="match status" value="1"/>
</dbReference>
<feature type="region of interest" description="Disordered" evidence="1">
    <location>
        <begin position="500"/>
        <end position="579"/>
    </location>
</feature>
<dbReference type="InterPro" id="IPR011050">
    <property type="entry name" value="Pectin_lyase_fold/virulence"/>
</dbReference>
<organism evidence="3 4">
    <name type="scientific">Blattamonas nauphoetae</name>
    <dbReference type="NCBI Taxonomy" id="2049346"/>
    <lineage>
        <taxon>Eukaryota</taxon>
        <taxon>Metamonada</taxon>
        <taxon>Preaxostyla</taxon>
        <taxon>Oxymonadida</taxon>
        <taxon>Blattamonas</taxon>
    </lineage>
</organism>
<feature type="compositionally biased region" description="Basic residues" evidence="1">
    <location>
        <begin position="521"/>
        <end position="533"/>
    </location>
</feature>
<dbReference type="EMBL" id="JARBJD010000117">
    <property type="protein sequence ID" value="KAK2951491.1"/>
    <property type="molecule type" value="Genomic_DNA"/>
</dbReference>
<gene>
    <name evidence="3" type="ORF">BLNAU_13513</name>
</gene>
<dbReference type="InterPro" id="IPR039448">
    <property type="entry name" value="Beta_helix"/>
</dbReference>
<dbReference type="Proteomes" id="UP001281761">
    <property type="component" value="Unassembled WGS sequence"/>
</dbReference>
<dbReference type="Pfam" id="PF13229">
    <property type="entry name" value="Beta_helix"/>
    <property type="match status" value="1"/>
</dbReference>
<reference evidence="3 4" key="1">
    <citation type="journal article" date="2022" name="bioRxiv">
        <title>Genomics of Preaxostyla Flagellates Illuminates Evolutionary Transitions and the Path Towards Mitochondrial Loss.</title>
        <authorList>
            <person name="Novak L.V.F."/>
            <person name="Treitli S.C."/>
            <person name="Pyrih J."/>
            <person name="Halakuc P."/>
            <person name="Pipaliya S.V."/>
            <person name="Vacek V."/>
            <person name="Brzon O."/>
            <person name="Soukal P."/>
            <person name="Eme L."/>
            <person name="Dacks J.B."/>
            <person name="Karnkowska A."/>
            <person name="Elias M."/>
            <person name="Hampl V."/>
        </authorList>
    </citation>
    <scope>NUCLEOTIDE SEQUENCE [LARGE SCALE GENOMIC DNA]</scope>
    <source>
        <strain evidence="3">NAU3</strain>
        <tissue evidence="3">Gut</tissue>
    </source>
</reference>
<name>A0ABQ9XML2_9EUKA</name>
<evidence type="ECO:0000259" key="2">
    <source>
        <dbReference type="Pfam" id="PF13229"/>
    </source>
</evidence>